<evidence type="ECO:0000256" key="1">
    <source>
        <dbReference type="SAM" id="MobiDB-lite"/>
    </source>
</evidence>
<evidence type="ECO:0000259" key="2">
    <source>
        <dbReference type="PROSITE" id="PS50280"/>
    </source>
</evidence>
<dbReference type="PANTHER" id="PTHR12197">
    <property type="entry name" value="HISTONE-LYSINE N-METHYLTRANSFERASE SMYD"/>
    <property type="match status" value="1"/>
</dbReference>
<dbReference type="InterPro" id="IPR046341">
    <property type="entry name" value="SET_dom_sf"/>
</dbReference>
<dbReference type="KEGG" id="mng:MNEG_5169"/>
<dbReference type="InterPro" id="IPR001214">
    <property type="entry name" value="SET_dom"/>
</dbReference>
<dbReference type="InterPro" id="IPR050869">
    <property type="entry name" value="H3K4_H4K5_MeTrfase"/>
</dbReference>
<feature type="compositionally biased region" description="Gly residues" evidence="1">
    <location>
        <begin position="568"/>
        <end position="583"/>
    </location>
</feature>
<dbReference type="OrthoDB" id="538401at2759"/>
<dbReference type="PANTHER" id="PTHR12197:SF251">
    <property type="entry name" value="EG:BACR7C10.4 PROTEIN"/>
    <property type="match status" value="1"/>
</dbReference>
<gene>
    <name evidence="3" type="ORF">MNEG_5169</name>
</gene>
<dbReference type="GeneID" id="25738046"/>
<dbReference type="STRING" id="145388.A0A0D2MQU6"/>
<feature type="domain" description="SET" evidence="2">
    <location>
        <begin position="23"/>
        <end position="237"/>
    </location>
</feature>
<keyword evidence="4" id="KW-1185">Reference proteome</keyword>
<organism evidence="3 4">
    <name type="scientific">Monoraphidium neglectum</name>
    <dbReference type="NCBI Taxonomy" id="145388"/>
    <lineage>
        <taxon>Eukaryota</taxon>
        <taxon>Viridiplantae</taxon>
        <taxon>Chlorophyta</taxon>
        <taxon>core chlorophytes</taxon>
        <taxon>Chlorophyceae</taxon>
        <taxon>CS clade</taxon>
        <taxon>Sphaeropleales</taxon>
        <taxon>Selenastraceae</taxon>
        <taxon>Monoraphidium</taxon>
    </lineage>
</organism>
<dbReference type="RefSeq" id="XP_013901806.1">
    <property type="nucleotide sequence ID" value="XM_014046352.1"/>
</dbReference>
<reference evidence="3 4" key="1">
    <citation type="journal article" date="2013" name="BMC Genomics">
        <title>Reconstruction of the lipid metabolism for the microalga Monoraphidium neglectum from its genome sequence reveals characteristics suitable for biofuel production.</title>
        <authorList>
            <person name="Bogen C."/>
            <person name="Al-Dilaimi A."/>
            <person name="Albersmeier A."/>
            <person name="Wichmann J."/>
            <person name="Grundmann M."/>
            <person name="Rupp O."/>
            <person name="Lauersen K.J."/>
            <person name="Blifernez-Klassen O."/>
            <person name="Kalinowski J."/>
            <person name="Goesmann A."/>
            <person name="Mussgnug J.H."/>
            <person name="Kruse O."/>
        </authorList>
    </citation>
    <scope>NUCLEOTIDE SEQUENCE [LARGE SCALE GENOMIC DNA]</scope>
    <source>
        <strain evidence="3 4">SAG 48.87</strain>
    </source>
</reference>
<protein>
    <recommendedName>
        <fullName evidence="2">SET domain-containing protein</fullName>
    </recommendedName>
</protein>
<evidence type="ECO:0000313" key="4">
    <source>
        <dbReference type="Proteomes" id="UP000054498"/>
    </source>
</evidence>
<feature type="compositionally biased region" description="Gly residues" evidence="1">
    <location>
        <begin position="611"/>
        <end position="620"/>
    </location>
</feature>
<dbReference type="Proteomes" id="UP000054498">
    <property type="component" value="Unassembled WGS sequence"/>
</dbReference>
<dbReference type="EMBL" id="KK100976">
    <property type="protein sequence ID" value="KIZ02787.1"/>
    <property type="molecule type" value="Genomic_DNA"/>
</dbReference>
<name>A0A0D2MQU6_9CHLO</name>
<dbReference type="GO" id="GO:0005634">
    <property type="term" value="C:nucleus"/>
    <property type="evidence" value="ECO:0007669"/>
    <property type="project" value="TreeGrafter"/>
</dbReference>
<evidence type="ECO:0000313" key="3">
    <source>
        <dbReference type="EMBL" id="KIZ02787.1"/>
    </source>
</evidence>
<feature type="region of interest" description="Disordered" evidence="1">
    <location>
        <begin position="565"/>
        <end position="620"/>
    </location>
</feature>
<proteinExistence type="predicted"/>
<accession>A0A0D2MQU6</accession>
<dbReference type="Gene3D" id="2.170.270.10">
    <property type="entry name" value="SET domain"/>
    <property type="match status" value="1"/>
</dbReference>
<dbReference type="SUPFAM" id="SSF82199">
    <property type="entry name" value="SET domain"/>
    <property type="match status" value="1"/>
</dbReference>
<dbReference type="CDD" id="cd20071">
    <property type="entry name" value="SET_SMYD"/>
    <property type="match status" value="1"/>
</dbReference>
<dbReference type="PROSITE" id="PS50280">
    <property type="entry name" value="SET"/>
    <property type="match status" value="1"/>
</dbReference>
<dbReference type="AlphaFoldDB" id="A0A0D2MQU6"/>
<sequence>MVPPTTDAPAAADDPAAAATIAPGVAVRDHPLYGRCAFANRAFAAGEIVVKEAPLVVCAEGGAGSAPDDDPAGAWLTRAFAENVPAVRAACRGGATPDDLRRLCVCYLAFCAAAPEAREAVLGGMLNEAGPDAADALVVQRAQHAAGFIREVLVPRGAADGTLRDPPGDAATVLRVLLSFELNAHAVGGRGALFAVGSKFTHTCGQPNSVFKSCGGLGYHVALRDIAQGELLTTTYLEGGPMLMATPYREVFTLEGFGFRCRCPRCAAPADDMRCLPCPRCATAATRRGGDGLLPKSVALKGARPPGVLIYTGGAAAQDGSSGGSSGGGEGPGTAAASAASWVCGSCGAALPDDDAALFGGGERVAEVAGLAPNGRVERGAGALVHQADRDMGEGRASRAGVARLLEVVARLLGPDHWSTVAMMRGHSEMLLAELRSAASNPTSSIGSAVSALLEDLQSNWKLRCSWVDSRSGLDAGHTLFQEIVAHACALYEAYPPLARALGAPHPAAARLLSLAAWLRGRVVPALGVLKAGWPLPQPLGMVAALDAAAAAAAAAGAPVAALEGADGSSGGGGLPEGGGGEGPSMQQLLDFLPSSGGSGKGGKAKKKKSGSGGGGGRKK</sequence>